<name>A0A9D3PUT6_MEGAT</name>
<feature type="domain" description="Ig-like" evidence="5">
    <location>
        <begin position="106"/>
        <end position="202"/>
    </location>
</feature>
<keyword evidence="7" id="KW-1185">Reference proteome</keyword>
<dbReference type="SUPFAM" id="SSF48726">
    <property type="entry name" value="Immunoglobulin"/>
    <property type="match status" value="1"/>
</dbReference>
<dbReference type="InterPro" id="IPR052598">
    <property type="entry name" value="IgSF_CEA-related"/>
</dbReference>
<dbReference type="PANTHER" id="PTHR44337">
    <property type="entry name" value="CARCINOEMBRYONIC ANTIGEN-RELATED CELL ADHESION MOLECULE 8"/>
    <property type="match status" value="1"/>
</dbReference>
<dbReference type="InterPro" id="IPR036179">
    <property type="entry name" value="Ig-like_dom_sf"/>
</dbReference>
<sequence length="332" mass="34976">MCTTLTMGRPAPLWAFSVLALTGVTCLIFPLRVSAFGDTKPLFVRITGPDSVTAGENAVFECSAYCTPPCNYTWSLGGEISKGPTVTLYASGGVDTVDLDCIALNPKSGESTKTTTTIKVTNVLFVRPVSYEEPALSDPFSLTCAGAIQPSTILWYKDGEVMTVTAGTSLSADNSTLSFSALLPNHQGNYQCVLSANGREIVAVGYLLVYGSLRVSISGPDTIEVGKEHVFECVANCSIGCSVGWTFRGGFPPSYSFSLQKTVIKWVPSDPMTQLLTCVASNTRAARTATATKTVKVISKPPDPTESGSPGLKPAAVLCLAFTIALLVLLAL</sequence>
<organism evidence="6 7">
    <name type="scientific">Megalops atlanticus</name>
    <name type="common">Tarpon</name>
    <name type="synonym">Clupea gigantea</name>
    <dbReference type="NCBI Taxonomy" id="7932"/>
    <lineage>
        <taxon>Eukaryota</taxon>
        <taxon>Metazoa</taxon>
        <taxon>Chordata</taxon>
        <taxon>Craniata</taxon>
        <taxon>Vertebrata</taxon>
        <taxon>Euteleostomi</taxon>
        <taxon>Actinopterygii</taxon>
        <taxon>Neopterygii</taxon>
        <taxon>Teleostei</taxon>
        <taxon>Elopiformes</taxon>
        <taxon>Megalopidae</taxon>
        <taxon>Megalops</taxon>
    </lineage>
</organism>
<reference evidence="6" key="1">
    <citation type="submission" date="2021-01" db="EMBL/GenBank/DDBJ databases">
        <authorList>
            <person name="Zahm M."/>
            <person name="Roques C."/>
            <person name="Cabau C."/>
            <person name="Klopp C."/>
            <person name="Donnadieu C."/>
            <person name="Jouanno E."/>
            <person name="Lampietro C."/>
            <person name="Louis A."/>
            <person name="Herpin A."/>
            <person name="Echchiki A."/>
            <person name="Berthelot C."/>
            <person name="Parey E."/>
            <person name="Roest-Crollius H."/>
            <person name="Braasch I."/>
            <person name="Postlethwait J."/>
            <person name="Bobe J."/>
            <person name="Montfort J."/>
            <person name="Bouchez O."/>
            <person name="Begum T."/>
            <person name="Mejri S."/>
            <person name="Adams A."/>
            <person name="Chen W.-J."/>
            <person name="Guiguen Y."/>
        </authorList>
    </citation>
    <scope>NUCLEOTIDE SEQUENCE</scope>
    <source>
        <strain evidence="6">YG-15Mar2019-1</strain>
        <tissue evidence="6">Brain</tissue>
    </source>
</reference>
<keyword evidence="1" id="KW-0732">Signal</keyword>
<dbReference type="InterPro" id="IPR003598">
    <property type="entry name" value="Ig_sub2"/>
</dbReference>
<evidence type="ECO:0000259" key="5">
    <source>
        <dbReference type="PROSITE" id="PS50835"/>
    </source>
</evidence>
<dbReference type="PROSITE" id="PS50835">
    <property type="entry name" value="IG_LIKE"/>
    <property type="match status" value="1"/>
</dbReference>
<dbReference type="Pfam" id="PF13927">
    <property type="entry name" value="Ig_3"/>
    <property type="match status" value="1"/>
</dbReference>
<dbReference type="InterPro" id="IPR007110">
    <property type="entry name" value="Ig-like_dom"/>
</dbReference>
<keyword evidence="4" id="KW-0393">Immunoglobulin domain</keyword>
<dbReference type="SMART" id="SM00408">
    <property type="entry name" value="IGc2"/>
    <property type="match status" value="1"/>
</dbReference>
<dbReference type="AlphaFoldDB" id="A0A9D3PUT6"/>
<evidence type="ECO:0000256" key="1">
    <source>
        <dbReference type="ARBA" id="ARBA00022729"/>
    </source>
</evidence>
<evidence type="ECO:0000256" key="3">
    <source>
        <dbReference type="ARBA" id="ARBA00023180"/>
    </source>
</evidence>
<comment type="caution">
    <text evidence="6">The sequence shown here is derived from an EMBL/GenBank/DDBJ whole genome shotgun (WGS) entry which is preliminary data.</text>
</comment>
<dbReference type="OrthoDB" id="8914035at2759"/>
<evidence type="ECO:0000256" key="2">
    <source>
        <dbReference type="ARBA" id="ARBA00023157"/>
    </source>
</evidence>
<gene>
    <name evidence="6" type="ORF">MATL_G00127090</name>
</gene>
<dbReference type="InterPro" id="IPR003599">
    <property type="entry name" value="Ig_sub"/>
</dbReference>
<accession>A0A9D3PUT6</accession>
<dbReference type="Gene3D" id="2.60.40.10">
    <property type="entry name" value="Immunoglobulins"/>
    <property type="match status" value="2"/>
</dbReference>
<keyword evidence="2" id="KW-1015">Disulfide bond</keyword>
<evidence type="ECO:0000313" key="6">
    <source>
        <dbReference type="EMBL" id="KAG7469269.1"/>
    </source>
</evidence>
<keyword evidence="3" id="KW-0325">Glycoprotein</keyword>
<protein>
    <recommendedName>
        <fullName evidence="5">Ig-like domain-containing protein</fullName>
    </recommendedName>
</protein>
<evidence type="ECO:0000256" key="4">
    <source>
        <dbReference type="ARBA" id="ARBA00023319"/>
    </source>
</evidence>
<dbReference type="InterPro" id="IPR013783">
    <property type="entry name" value="Ig-like_fold"/>
</dbReference>
<dbReference type="SMART" id="SM00409">
    <property type="entry name" value="IG"/>
    <property type="match status" value="2"/>
</dbReference>
<dbReference type="Proteomes" id="UP001046870">
    <property type="component" value="Chromosome 10"/>
</dbReference>
<dbReference type="PANTHER" id="PTHR44337:SF20">
    <property type="entry name" value="CARCINOEMBRYONIC ANTIGEN-RELATED CELL ADHESION MOLECULE 5-RELATED"/>
    <property type="match status" value="1"/>
</dbReference>
<dbReference type="EMBL" id="JAFDVH010000010">
    <property type="protein sequence ID" value="KAG7469269.1"/>
    <property type="molecule type" value="Genomic_DNA"/>
</dbReference>
<evidence type="ECO:0000313" key="7">
    <source>
        <dbReference type="Proteomes" id="UP001046870"/>
    </source>
</evidence>
<proteinExistence type="predicted"/>